<dbReference type="Gene3D" id="1.10.418.10">
    <property type="entry name" value="Calponin-like domain"/>
    <property type="match status" value="1"/>
</dbReference>
<gene>
    <name evidence="3" type="ORF">SCF082_LOCUS10655</name>
</gene>
<dbReference type="SUPFAM" id="SSF47576">
    <property type="entry name" value="Calponin-homology domain, CH-domain"/>
    <property type="match status" value="1"/>
</dbReference>
<dbReference type="InterPro" id="IPR000195">
    <property type="entry name" value="Rab-GAP-TBC_dom"/>
</dbReference>
<dbReference type="Gene3D" id="1.10.472.80">
    <property type="entry name" value="Ypt/Rab-GAP domain of gyp1p, domain 3"/>
    <property type="match status" value="1"/>
</dbReference>
<dbReference type="EMBL" id="CAXAMM010006250">
    <property type="protein sequence ID" value="CAK9010390.1"/>
    <property type="molecule type" value="Genomic_DNA"/>
</dbReference>
<dbReference type="InterPro" id="IPR035969">
    <property type="entry name" value="Rab-GAP_TBC_sf"/>
</dbReference>
<dbReference type="CDD" id="cd00014">
    <property type="entry name" value="CH_SF"/>
    <property type="match status" value="1"/>
</dbReference>
<dbReference type="Pfam" id="PF00566">
    <property type="entry name" value="RabGAP-TBC"/>
    <property type="match status" value="1"/>
</dbReference>
<sequence length="582" mass="64238">VEEHRENVVKFVQACEKLGVPQSELFHPEDLLRGRNLEQVAEVVLRLKLVVERRVPDQDVQRLLVRLAGVRNARPTANQWRAKSLLESKNVLLDTSGNRLGPKVRGTRAVRPPAPGLAVQVVDAGRAGARSRNVSSPSISSVSSASSMSTLESVRTGQIDAAFLQAKSNRLNSLAILEAARRNDTISAMDTLQSEDTFEMVDADDLVLVSSFELIAELTDDDEDAVDSEDQDWVCLDSGMEFSSESLGARQGEGDPLRGMSSQAAWETLVDQHQDMLVNSPWRMEIVSSKSDHREPAKASAVLVDLLDSGVPEERRAQVWLLCTGAMKRMALRRTYFVDLLGNERQGAAWERVLRAFTLRNTGFQAAEPTLGKLCRFALAQVGDCEESAFWLLVQLVEFILPADNFASGMSLVVDQFVLSSLLQRRLPLLVQHLQRLAASMRRRPGTLVVSMLPLMHWIKSAFVCFVTDAESPQEEMVARIWDLLVFHGESILWGAALTVLEHAQEALLLANSFNDVNSILKAVLHLSLEDLCTGARVKARAVRGELDKLRSKYGQLVAEATDHKSAFAVGCYACTGDSENV</sequence>
<dbReference type="InterPro" id="IPR036872">
    <property type="entry name" value="CH_dom_sf"/>
</dbReference>
<evidence type="ECO:0000313" key="4">
    <source>
        <dbReference type="Proteomes" id="UP001642464"/>
    </source>
</evidence>
<dbReference type="SMART" id="SM00164">
    <property type="entry name" value="TBC"/>
    <property type="match status" value="1"/>
</dbReference>
<protein>
    <submittedName>
        <fullName evidence="3">Growth hormone-regulated TBC protein 1</fullName>
    </submittedName>
</protein>
<feature type="non-terminal residue" evidence="3">
    <location>
        <position position="1"/>
    </location>
</feature>
<evidence type="ECO:0000259" key="2">
    <source>
        <dbReference type="PROSITE" id="PS50086"/>
    </source>
</evidence>
<reference evidence="3 4" key="1">
    <citation type="submission" date="2024-02" db="EMBL/GenBank/DDBJ databases">
        <authorList>
            <person name="Chen Y."/>
            <person name="Shah S."/>
            <person name="Dougan E. K."/>
            <person name="Thang M."/>
            <person name="Chan C."/>
        </authorList>
    </citation>
    <scope>NUCLEOTIDE SEQUENCE [LARGE SCALE GENOMIC DNA]</scope>
</reference>
<organism evidence="3 4">
    <name type="scientific">Durusdinium trenchii</name>
    <dbReference type="NCBI Taxonomy" id="1381693"/>
    <lineage>
        <taxon>Eukaryota</taxon>
        <taxon>Sar</taxon>
        <taxon>Alveolata</taxon>
        <taxon>Dinophyceae</taxon>
        <taxon>Suessiales</taxon>
        <taxon>Symbiodiniaceae</taxon>
        <taxon>Durusdinium</taxon>
    </lineage>
</organism>
<name>A0ABP0J7N6_9DINO</name>
<dbReference type="PROSITE" id="PS50021">
    <property type="entry name" value="CH"/>
    <property type="match status" value="1"/>
</dbReference>
<feature type="domain" description="Calponin-homology (CH)" evidence="1">
    <location>
        <begin position="1"/>
        <end position="52"/>
    </location>
</feature>
<dbReference type="Proteomes" id="UP001642464">
    <property type="component" value="Unassembled WGS sequence"/>
</dbReference>
<dbReference type="InterPro" id="IPR050302">
    <property type="entry name" value="Rab_GAP_TBC_domain"/>
</dbReference>
<keyword evidence="4" id="KW-1185">Reference proteome</keyword>
<dbReference type="SUPFAM" id="SSF47923">
    <property type="entry name" value="Ypt/Rab-GAP domain of gyp1p"/>
    <property type="match status" value="2"/>
</dbReference>
<proteinExistence type="predicted"/>
<accession>A0ABP0J7N6</accession>
<dbReference type="InterPro" id="IPR001715">
    <property type="entry name" value="CH_dom"/>
</dbReference>
<dbReference type="PROSITE" id="PS50086">
    <property type="entry name" value="TBC_RABGAP"/>
    <property type="match status" value="1"/>
</dbReference>
<dbReference type="PANTHER" id="PTHR47219">
    <property type="entry name" value="RAB GTPASE-ACTIVATING PROTEIN 1-LIKE"/>
    <property type="match status" value="1"/>
</dbReference>
<evidence type="ECO:0000313" key="3">
    <source>
        <dbReference type="EMBL" id="CAK9010390.1"/>
    </source>
</evidence>
<comment type="caution">
    <text evidence="3">The sequence shown here is derived from an EMBL/GenBank/DDBJ whole genome shotgun (WGS) entry which is preliminary data.</text>
</comment>
<evidence type="ECO:0000259" key="1">
    <source>
        <dbReference type="PROSITE" id="PS50021"/>
    </source>
</evidence>
<feature type="domain" description="Rab-GAP TBC" evidence="2">
    <location>
        <begin position="310"/>
        <end position="489"/>
    </location>
</feature>
<dbReference type="PANTHER" id="PTHR47219:SF20">
    <property type="entry name" value="TBC1 DOMAIN FAMILY MEMBER 2B"/>
    <property type="match status" value="1"/>
</dbReference>